<feature type="compositionally biased region" description="Polar residues" evidence="1">
    <location>
        <begin position="1197"/>
        <end position="1206"/>
    </location>
</feature>
<dbReference type="OrthoDB" id="10288436at2759"/>
<keyword evidence="2" id="KW-0812">Transmembrane</keyword>
<evidence type="ECO:0000313" key="3">
    <source>
        <dbReference type="EMBL" id="KAF5339832.1"/>
    </source>
</evidence>
<feature type="region of interest" description="Disordered" evidence="1">
    <location>
        <begin position="1181"/>
        <end position="1206"/>
    </location>
</feature>
<keyword evidence="4" id="KW-1185">Reference proteome</keyword>
<keyword evidence="2" id="KW-1133">Transmembrane helix</keyword>
<dbReference type="EMBL" id="JAACJK010000006">
    <property type="protein sequence ID" value="KAF5339832.1"/>
    <property type="molecule type" value="Genomic_DNA"/>
</dbReference>
<reference evidence="3 4" key="1">
    <citation type="journal article" date="2020" name="ISME J.">
        <title>Uncovering the hidden diversity of litter-decomposition mechanisms in mushroom-forming fungi.</title>
        <authorList>
            <person name="Floudas D."/>
            <person name="Bentzer J."/>
            <person name="Ahren D."/>
            <person name="Johansson T."/>
            <person name="Persson P."/>
            <person name="Tunlid A."/>
        </authorList>
    </citation>
    <scope>NUCLEOTIDE SEQUENCE [LARGE SCALE GENOMIC DNA]</scope>
    <source>
        <strain evidence="3 4">CBS 175.51</strain>
    </source>
</reference>
<sequence>MDPLSIVGTVLTIAQIANAIKASIDKVKGNKKRLETQSAISFGGSEQLLQSVWKLQHDIAELLTQCHTLVPQSDGSQLSKVKASVKAWSKRDEVEACMQRIKDSIVSCYAQFTAFAAARAETSSYKLENSIVVRGVEQKAHLQRLELLVTNILLDTGFGKQVVQQVARAIAVVSDSEFKGKVLQGFRAHNSLKHPTEGRRLEHDYLCMQLDKALDIMEGHPDYHRPITEQPPDESILRSEPFNFARVPHESVVIDVLVFYRSVRGASYSSIYQLTRDTGSVAGQLNDLQLFRAAISAQKTVVRLLRNLVGSGGTSLYLPALANALKNLSIYLQNAGQKEDALLASKDSISAVRLVCDAYPHLNFRLLLAMNLRVHGDALVEAKNFSDASIAFKESVSLYAELVGEIQAGARASTFTILFSASTACGSYSWERYLSKDMLESHKNLKHALFYLSLTSKDDLDNYCLWRLPSRLFHLTARVLELLFTLGCSPALVGEIVDMYRLLSDTDLKRFSSQFLRCLYAYAYFCHFGTPDHHNSDILKLDPAHCIFQLVCEEGIVHRNDDNSMAHGSFEPAIHALLGSENGVQIIHKAIWAYLSPTSNMPMPHAASLAGNTHHLIVSFAALYPDVALGAVDFLSSSPQVQQGAHNGLLLRALSLLRDTSEKLDPAFHSQVTHCAQMCMKLSRSCLLDIELPGALVAFGVTLLHCGEQDSGMAAVDEATSLHRSQEDWDRLYAVLGDSTSGTISPDEVFSAYQLQSPESSEQRKMLYTVLDLSAGFQRAGQTVAAFKCYRELLQLCVKFEELNTFQDVTPEPLVITLLRICAHLLAYQPPRSYPLAQYAHHLFSTTTTTLPYAHISLYAVLIQCLRVAAPTDNVVLDPYLASKISTAFEGGVAGTFEIQEKFQAYEHLIHFHALQGQSSSVDGIVQRAYSLHKDALGGEIGSLADWGLRHDTLAIIASHYAKLERPENVIAFATAAVEASKECVPNLAEDTQYLESMCDVAAYLWNSNHLDDAVALMELVAGARQASTSELGLSIRTSYRPGSASTTGNAKKAPVDAKAAREACGHLRPEHFLGALRAYMAVPLPPPLSSASCVNEGDGQPDILSYLASIEALVEEHMEVTGYKTKDTVVEETDTSCAVEVTLEDDLGACVVELDSEKMSDGEKQLDCEVILTRPLDSKESSTGKLLEGGSDKLSRSSPTSSFISETPTPVLRAKLLDDHVLASSAIRGPPRAETQTAFLSSIKQWAAFVANLLIISWSVVYAVFFISPSLGRGSGLF</sequence>
<feature type="transmembrane region" description="Helical" evidence="2">
    <location>
        <begin position="1247"/>
        <end position="1268"/>
    </location>
</feature>
<accession>A0A8H5CFZ1</accession>
<comment type="caution">
    <text evidence="3">The sequence shown here is derived from an EMBL/GenBank/DDBJ whole genome shotgun (WGS) entry which is preliminary data.</text>
</comment>
<evidence type="ECO:0000256" key="1">
    <source>
        <dbReference type="SAM" id="MobiDB-lite"/>
    </source>
</evidence>
<evidence type="ECO:0000313" key="4">
    <source>
        <dbReference type="Proteomes" id="UP000541558"/>
    </source>
</evidence>
<evidence type="ECO:0000256" key="2">
    <source>
        <dbReference type="SAM" id="Phobius"/>
    </source>
</evidence>
<gene>
    <name evidence="3" type="ORF">D9611_009156</name>
</gene>
<dbReference type="AlphaFoldDB" id="A0A8H5CFZ1"/>
<organism evidence="3 4">
    <name type="scientific">Ephemerocybe angulata</name>
    <dbReference type="NCBI Taxonomy" id="980116"/>
    <lineage>
        <taxon>Eukaryota</taxon>
        <taxon>Fungi</taxon>
        <taxon>Dikarya</taxon>
        <taxon>Basidiomycota</taxon>
        <taxon>Agaricomycotina</taxon>
        <taxon>Agaricomycetes</taxon>
        <taxon>Agaricomycetidae</taxon>
        <taxon>Agaricales</taxon>
        <taxon>Agaricineae</taxon>
        <taxon>Psathyrellaceae</taxon>
        <taxon>Ephemerocybe</taxon>
    </lineage>
</organism>
<proteinExistence type="predicted"/>
<dbReference type="Proteomes" id="UP000541558">
    <property type="component" value="Unassembled WGS sequence"/>
</dbReference>
<name>A0A8H5CFZ1_9AGAR</name>
<protein>
    <submittedName>
        <fullName evidence="3">Uncharacterized protein</fullName>
    </submittedName>
</protein>
<keyword evidence="2" id="KW-0472">Membrane</keyword>